<dbReference type="Gene3D" id="1.25.10.10">
    <property type="entry name" value="Leucine-rich Repeat Variant"/>
    <property type="match status" value="2"/>
</dbReference>
<reference evidence="1" key="1">
    <citation type="journal article" date="2011" name="J. Am. Chem. Soc.">
        <title>Characterization of tiacumicin B biosynthetic gene cluster affording diversified tiacumicin analogues and revealing a tailoring dihalogenase.</title>
        <authorList>
            <person name="Xiao Y."/>
            <person name="Li S."/>
            <person name="Niu S."/>
            <person name="Ma L."/>
            <person name="Zhang G."/>
            <person name="Zhang H."/>
            <person name="Zhang G."/>
            <person name="Ju J."/>
            <person name="Zhang C."/>
        </authorList>
    </citation>
    <scope>NUCLEOTIDE SEQUENCE</scope>
    <source>
        <strain evidence="1">NRRL 18085</strain>
    </source>
</reference>
<accession>E9LIR3</accession>
<sequence length="604" mass="65349">MLDDLDTVDWSALTHRDGSADDVPELLRDLAAGEDPALLDLLSTIVDFEEIVYEAAAFAVPFLVRIADAPDADAPGVLRLLALIAGGGSFADRYGHYGVPRSQRDTAEARARRETERSWVAAAHAAVAEALPTYTRLLADHPDAKARAAAARIIGLARRDAHKTGAASLDRGTTEALWHAARSDDDEVVRATAIFALGTVGETVEECLSDSEAVPRLVAAVVVAAAASPADGREAPTEALVKLIEVDAAASIETFPEVPMGRYREETLIWVVNRLDAHWKLQVDLLTAWLRHPDDAVRGLAAHAAVIPMQTWRPAAARLVPELGRALSDPCEEVRKWARSYLHCAGRAAAAVADELWTTVEHETWPLTALSRLQDPRADAHIARRLSAVPGDGEPLHIGGLLEAIGVLGPWAVATRDVIVDAIERVEPGDVRSELIIAAGRVAAPVDKLLPVLRRQASSHPHATSLLVGDLGPAAREALPELTALREHPDAVVRANAARAIWRITGDLDGLLVALRAGLDMHRALEVLAEVGPAGSELAPLLPPMFDADDEWHALWAAVAYWRRRQETAPARRRRVRSMSSRLRPLVSGRLRNRYRMPSTPKKA</sequence>
<name>E9LIR3_9ACTN</name>
<organism evidence="1">
    <name type="scientific">Dactylosporangium aurantiacum subsp. hamdenensis</name>
    <dbReference type="NCBI Taxonomy" id="703577"/>
    <lineage>
        <taxon>Bacteria</taxon>
        <taxon>Bacillati</taxon>
        <taxon>Actinomycetota</taxon>
        <taxon>Actinomycetes</taxon>
        <taxon>Micromonosporales</taxon>
        <taxon>Micromonosporaceae</taxon>
        <taxon>Dactylosporangium</taxon>
    </lineage>
</organism>
<dbReference type="EMBL" id="HQ011923">
    <property type="protein sequence ID" value="ADU86020.1"/>
    <property type="molecule type" value="Genomic_DNA"/>
</dbReference>
<dbReference type="InterPro" id="IPR011989">
    <property type="entry name" value="ARM-like"/>
</dbReference>
<dbReference type="AlphaFoldDB" id="E9LIR3"/>
<dbReference type="SUPFAM" id="SSF48371">
    <property type="entry name" value="ARM repeat"/>
    <property type="match status" value="2"/>
</dbReference>
<dbReference type="InterPro" id="IPR016024">
    <property type="entry name" value="ARM-type_fold"/>
</dbReference>
<protein>
    <submittedName>
        <fullName evidence="1">Putative HEAT domain-containing protein</fullName>
    </submittedName>
</protein>
<evidence type="ECO:0000313" key="1">
    <source>
        <dbReference type="EMBL" id="ADU86020.1"/>
    </source>
</evidence>
<proteinExistence type="predicted"/>